<dbReference type="OrthoDB" id="9804574at2"/>
<gene>
    <name evidence="3" type="ORF">GBM95_08895</name>
</gene>
<organism evidence="3 4">
    <name type="scientific">Sutterella seckii</name>
    <dbReference type="NCBI Taxonomy" id="1944635"/>
    <lineage>
        <taxon>Bacteria</taxon>
        <taxon>Pseudomonadati</taxon>
        <taxon>Pseudomonadota</taxon>
        <taxon>Betaproteobacteria</taxon>
        <taxon>Burkholderiales</taxon>
        <taxon>Sutterellaceae</taxon>
        <taxon>Sutterella</taxon>
    </lineage>
</organism>
<dbReference type="Gene3D" id="2.30.130.110">
    <property type="match status" value="1"/>
</dbReference>
<name>A0A6I1EHQ9_9BURK</name>
<dbReference type="GO" id="GO:0016787">
    <property type="term" value="F:hydrolase activity"/>
    <property type="evidence" value="ECO:0007669"/>
    <property type="project" value="UniProtKB-KW"/>
</dbReference>
<keyword evidence="1" id="KW-0456">Lyase</keyword>
<evidence type="ECO:0000259" key="2">
    <source>
        <dbReference type="SMART" id="SM00858"/>
    </source>
</evidence>
<feature type="domain" description="SAF" evidence="2">
    <location>
        <begin position="11"/>
        <end position="88"/>
    </location>
</feature>
<dbReference type="SMART" id="SM00858">
    <property type="entry name" value="SAF"/>
    <property type="match status" value="1"/>
</dbReference>
<dbReference type="InterPro" id="IPR044144">
    <property type="entry name" value="SAF_UxaA/GarD"/>
</dbReference>
<keyword evidence="3" id="KW-0378">Hydrolase</keyword>
<dbReference type="InterPro" id="IPR013974">
    <property type="entry name" value="SAF"/>
</dbReference>
<comment type="caution">
    <text evidence="3">The sequence shown here is derived from an EMBL/GenBank/DDBJ whole genome shotgun (WGS) entry which is preliminary data.</text>
</comment>
<proteinExistence type="predicted"/>
<evidence type="ECO:0000313" key="3">
    <source>
        <dbReference type="EMBL" id="KAB7656562.1"/>
    </source>
</evidence>
<evidence type="ECO:0000256" key="1">
    <source>
        <dbReference type="ARBA" id="ARBA00023239"/>
    </source>
</evidence>
<dbReference type="AlphaFoldDB" id="A0A6I1EHQ9"/>
<protein>
    <submittedName>
        <fullName evidence="3">UxaA family hydrolase</fullName>
    </submittedName>
</protein>
<dbReference type="RefSeq" id="WP_152158777.1">
    <property type="nucleotide sequence ID" value="NZ_WEHX01000070.1"/>
</dbReference>
<dbReference type="CDD" id="cd11613">
    <property type="entry name" value="SAF_AH_GD"/>
    <property type="match status" value="1"/>
</dbReference>
<sequence length="106" mass="11081">MPRALLLDAADNVATALEPLRPGASVEFILKGAPFGSPVTVENEIPFGFKVSVKTIQKGDLIIKYGRPIGRAITDIAPGRIVHVENIEGCRAAATAALLSNSGVES</sequence>
<evidence type="ECO:0000313" key="4">
    <source>
        <dbReference type="Proteomes" id="UP000430564"/>
    </source>
</evidence>
<accession>A0A6I1EHQ9</accession>
<dbReference type="GO" id="GO:0016829">
    <property type="term" value="F:lyase activity"/>
    <property type="evidence" value="ECO:0007669"/>
    <property type="project" value="UniProtKB-KW"/>
</dbReference>
<reference evidence="3 4" key="1">
    <citation type="submission" date="2019-10" db="EMBL/GenBank/DDBJ databases">
        <title>Genome diversity of Sutterella seckii.</title>
        <authorList>
            <person name="Chaplin A.V."/>
            <person name="Sokolova S.R."/>
            <person name="Mosin K.A."/>
            <person name="Ivanova E.L."/>
            <person name="Kochetkova T.O."/>
            <person name="Goltsov A.Y."/>
            <person name="Trofimov D.Y."/>
            <person name="Efimov B.A."/>
        </authorList>
    </citation>
    <scope>NUCLEOTIDE SEQUENCE [LARGE SCALE GENOMIC DNA]</scope>
    <source>
        <strain evidence="3 4">ASD393</strain>
    </source>
</reference>
<dbReference type="EMBL" id="WEHX01000070">
    <property type="protein sequence ID" value="KAB7656562.1"/>
    <property type="molecule type" value="Genomic_DNA"/>
</dbReference>
<dbReference type="Proteomes" id="UP000430564">
    <property type="component" value="Unassembled WGS sequence"/>
</dbReference>